<accession>A0A9D1N1F5</accession>
<feature type="transmembrane region" description="Helical" evidence="1">
    <location>
        <begin position="308"/>
        <end position="328"/>
    </location>
</feature>
<proteinExistence type="predicted"/>
<evidence type="ECO:0000256" key="1">
    <source>
        <dbReference type="SAM" id="Phobius"/>
    </source>
</evidence>
<evidence type="ECO:0000313" key="3">
    <source>
        <dbReference type="Proteomes" id="UP000886748"/>
    </source>
</evidence>
<evidence type="ECO:0008006" key="4">
    <source>
        <dbReference type="Google" id="ProtNLM"/>
    </source>
</evidence>
<feature type="transmembrane region" description="Helical" evidence="1">
    <location>
        <begin position="335"/>
        <end position="353"/>
    </location>
</feature>
<feature type="transmembrane region" description="Helical" evidence="1">
    <location>
        <begin position="51"/>
        <end position="71"/>
    </location>
</feature>
<feature type="transmembrane region" description="Helical" evidence="1">
    <location>
        <begin position="78"/>
        <end position="96"/>
    </location>
</feature>
<dbReference type="AlphaFoldDB" id="A0A9D1N1F5"/>
<reference evidence="2" key="1">
    <citation type="submission" date="2020-10" db="EMBL/GenBank/DDBJ databases">
        <authorList>
            <person name="Gilroy R."/>
        </authorList>
    </citation>
    <scope>NUCLEOTIDE SEQUENCE</scope>
    <source>
        <strain evidence="2">CHK154-7741</strain>
    </source>
</reference>
<evidence type="ECO:0000313" key="2">
    <source>
        <dbReference type="EMBL" id="HIU93315.1"/>
    </source>
</evidence>
<name>A0A9D1N1F5_9CLOT</name>
<keyword evidence="1" id="KW-1133">Transmembrane helix</keyword>
<dbReference type="Proteomes" id="UP000886748">
    <property type="component" value="Unassembled WGS sequence"/>
</dbReference>
<feature type="transmembrane region" description="Helical" evidence="1">
    <location>
        <begin position="206"/>
        <end position="228"/>
    </location>
</feature>
<reference evidence="2" key="2">
    <citation type="journal article" date="2021" name="PeerJ">
        <title>Extensive microbial diversity within the chicken gut microbiome revealed by metagenomics and culture.</title>
        <authorList>
            <person name="Gilroy R."/>
            <person name="Ravi A."/>
            <person name="Getino M."/>
            <person name="Pursley I."/>
            <person name="Horton D.L."/>
            <person name="Alikhan N.F."/>
            <person name="Baker D."/>
            <person name="Gharbi K."/>
            <person name="Hall N."/>
            <person name="Watson M."/>
            <person name="Adriaenssens E.M."/>
            <person name="Foster-Nyarko E."/>
            <person name="Jarju S."/>
            <person name="Secka A."/>
            <person name="Antonio M."/>
            <person name="Oren A."/>
            <person name="Chaudhuri R.R."/>
            <person name="La Ragione R."/>
            <person name="Hildebrand F."/>
            <person name="Pallen M.J."/>
        </authorList>
    </citation>
    <scope>NUCLEOTIDE SEQUENCE</scope>
    <source>
        <strain evidence="2">CHK154-7741</strain>
    </source>
</reference>
<feature type="transmembrane region" description="Helical" evidence="1">
    <location>
        <begin position="248"/>
        <end position="271"/>
    </location>
</feature>
<comment type="caution">
    <text evidence="2">The sequence shown here is derived from an EMBL/GenBank/DDBJ whole genome shotgun (WGS) entry which is preliminary data.</text>
</comment>
<protein>
    <recommendedName>
        <fullName evidence="4">Glycosyltransferase RgtA/B/C/D-like domain-containing protein</fullName>
    </recommendedName>
</protein>
<feature type="transmembrane region" description="Helical" evidence="1">
    <location>
        <begin position="283"/>
        <end position="302"/>
    </location>
</feature>
<keyword evidence="1" id="KW-0472">Membrane</keyword>
<sequence length="538" mass="61894">MWVDELYVFNLANHSSVLTTISQTLTTDLHAPVFFVMVHYWIKLFGTQDSLLLVLPVMFSWLMIATGWFVCKKLFNTSAAVIYTLLSTFNCLEIYYAKELKFYSLLPLLGLLSFYFFSKITEVDTTKTFCKKDALWLALINLLIIYTFNIGIIFVFIQFLTGLCFVLYKNKTAVKKFVISFLCTFVLYLPYFYFQINTLKSSKSGICTITDLFYFDFSFIQILFQNFFTPLLDNLGNNQINYNIFSNIQSLNIAGFLFIILIPLAISVFGIYKAIASKNTKNLLLIIWSSVSILAMCILAQLDIVPVLTRYVIIFHAILIMSVSYGLSLIKNKKALFVTICLIALPFITTLISPHSPALGRSSAHSDAAAVLKNAAHIKNTDFVLMPYMGQFLYKYLPDSKYIDFQIDEILFKDNAQFSGKTFINSNNLNDFARTKQPSAVVEEYLSEYLSLMKKGDRLFFVQSYLAYVIRDDIYIEVANNIDLDAKNLNKTQKAVRFRILYTKMQSDILAVLRKNLKLTHIYNAQSMDLKIYEFEKF</sequence>
<organism evidence="2 3">
    <name type="scientific">Candidatus Limenecus avicola</name>
    <dbReference type="NCBI Taxonomy" id="2840847"/>
    <lineage>
        <taxon>Bacteria</taxon>
        <taxon>Bacillati</taxon>
        <taxon>Bacillota</taxon>
        <taxon>Clostridia</taxon>
        <taxon>Eubacteriales</taxon>
        <taxon>Clostridiaceae</taxon>
        <taxon>Clostridiaceae incertae sedis</taxon>
        <taxon>Candidatus Limenecus</taxon>
    </lineage>
</organism>
<gene>
    <name evidence="2" type="ORF">IAD26_09325</name>
</gene>
<feature type="transmembrane region" description="Helical" evidence="1">
    <location>
        <begin position="177"/>
        <end position="194"/>
    </location>
</feature>
<keyword evidence="1" id="KW-0812">Transmembrane</keyword>
<dbReference type="EMBL" id="DVOD01000068">
    <property type="protein sequence ID" value="HIU93315.1"/>
    <property type="molecule type" value="Genomic_DNA"/>
</dbReference>
<feature type="transmembrane region" description="Helical" evidence="1">
    <location>
        <begin position="134"/>
        <end position="157"/>
    </location>
</feature>